<keyword evidence="1" id="KW-0732">Signal</keyword>
<dbReference type="InterPro" id="IPR029050">
    <property type="entry name" value="Immunoprotect_excell_Ig-like"/>
</dbReference>
<feature type="domain" description="DUF4352" evidence="3">
    <location>
        <begin position="65"/>
        <end position="174"/>
    </location>
</feature>
<keyword evidence="2" id="KW-0812">Transmembrane</keyword>
<dbReference type="Gene3D" id="2.60.40.1240">
    <property type="match status" value="1"/>
</dbReference>
<reference evidence="4" key="1">
    <citation type="submission" date="2022-09" db="EMBL/GenBank/DDBJ databases">
        <title>Diversity of Dellaglioa algida.</title>
        <authorList>
            <person name="Matthias E."/>
            <person name="Werum V."/>
        </authorList>
    </citation>
    <scope>NUCLEOTIDE SEQUENCE</scope>
    <source>
        <strain evidence="4">TMW 2.2523</strain>
    </source>
</reference>
<evidence type="ECO:0000313" key="4">
    <source>
        <dbReference type="EMBL" id="MCZ2491006.1"/>
    </source>
</evidence>
<feature type="transmembrane region" description="Helical" evidence="2">
    <location>
        <begin position="23"/>
        <end position="43"/>
    </location>
</feature>
<accession>A0ABT4JKX2</accession>
<dbReference type="InterPro" id="IPR029051">
    <property type="entry name" value="DUF4352"/>
</dbReference>
<dbReference type="RefSeq" id="WP_269023670.1">
    <property type="nucleotide sequence ID" value="NZ_JANXKW010000001.1"/>
</dbReference>
<evidence type="ECO:0000313" key="5">
    <source>
        <dbReference type="Proteomes" id="UP001081467"/>
    </source>
</evidence>
<gene>
    <name evidence="4" type="ORF">N0K80_02440</name>
</gene>
<evidence type="ECO:0000256" key="2">
    <source>
        <dbReference type="SAM" id="Phobius"/>
    </source>
</evidence>
<evidence type="ECO:0000256" key="1">
    <source>
        <dbReference type="ARBA" id="ARBA00022729"/>
    </source>
</evidence>
<dbReference type="EMBL" id="JANXLI010000001">
    <property type="protein sequence ID" value="MCZ2491006.1"/>
    <property type="molecule type" value="Genomic_DNA"/>
</dbReference>
<proteinExistence type="predicted"/>
<protein>
    <submittedName>
        <fullName evidence="4">DUF4352 domain-containing protein</fullName>
    </submittedName>
</protein>
<keyword evidence="5" id="KW-1185">Reference proteome</keyword>
<keyword evidence="2" id="KW-1133">Transmembrane helix</keyword>
<sequence length="184" mass="20235">MAKKITDADGNTYVKKKPFYKRVWFWILIIILVIAGISVSSGGSSNGGEKVGSDTQSTKKTTQFYKIGDSVKVGKVTYKLTSVQTTTERNEYADTKPKNVFIVKYTVDNQSEDDVPVGTDLEAYGPDNKKLDSYALNTTFDAVAAGKQMDVTVAYGTDELGQIELQFSPLVSFDKAAKFKVNLK</sequence>
<name>A0ABT4JKX2_9LACO</name>
<comment type="caution">
    <text evidence="4">The sequence shown here is derived from an EMBL/GenBank/DDBJ whole genome shotgun (WGS) entry which is preliminary data.</text>
</comment>
<dbReference type="Pfam" id="PF11611">
    <property type="entry name" value="DUF4352"/>
    <property type="match status" value="1"/>
</dbReference>
<keyword evidence="2" id="KW-0472">Membrane</keyword>
<dbReference type="Proteomes" id="UP001081467">
    <property type="component" value="Unassembled WGS sequence"/>
</dbReference>
<evidence type="ECO:0000259" key="3">
    <source>
        <dbReference type="Pfam" id="PF11611"/>
    </source>
</evidence>
<organism evidence="4 5">
    <name type="scientific">Dellaglioa carnosa</name>
    <dbReference type="NCBI Taxonomy" id="2995136"/>
    <lineage>
        <taxon>Bacteria</taxon>
        <taxon>Bacillati</taxon>
        <taxon>Bacillota</taxon>
        <taxon>Bacilli</taxon>
        <taxon>Lactobacillales</taxon>
        <taxon>Lactobacillaceae</taxon>
        <taxon>Dellaglioa</taxon>
    </lineage>
</organism>